<organism evidence="2 3">
    <name type="scientific">Protopolystoma xenopodis</name>
    <dbReference type="NCBI Taxonomy" id="117903"/>
    <lineage>
        <taxon>Eukaryota</taxon>
        <taxon>Metazoa</taxon>
        <taxon>Spiralia</taxon>
        <taxon>Lophotrochozoa</taxon>
        <taxon>Platyhelminthes</taxon>
        <taxon>Monogenea</taxon>
        <taxon>Polyopisthocotylea</taxon>
        <taxon>Polystomatidea</taxon>
        <taxon>Polystomatidae</taxon>
        <taxon>Protopolystoma</taxon>
    </lineage>
</organism>
<gene>
    <name evidence="2" type="ORF">PXEA_LOCUS20963</name>
</gene>
<accession>A0A448X3Z7</accession>
<protein>
    <submittedName>
        <fullName evidence="2">Uncharacterized protein</fullName>
    </submittedName>
</protein>
<evidence type="ECO:0000256" key="1">
    <source>
        <dbReference type="SAM" id="MobiDB-lite"/>
    </source>
</evidence>
<proteinExistence type="predicted"/>
<reference evidence="2" key="1">
    <citation type="submission" date="2018-11" db="EMBL/GenBank/DDBJ databases">
        <authorList>
            <consortium name="Pathogen Informatics"/>
        </authorList>
    </citation>
    <scope>NUCLEOTIDE SEQUENCE</scope>
</reference>
<evidence type="ECO:0000313" key="3">
    <source>
        <dbReference type="Proteomes" id="UP000784294"/>
    </source>
</evidence>
<name>A0A448X3Z7_9PLAT</name>
<sequence>MEDHESHIEEIGSPIMKRGKKERNRESSVTICNNGRWSAAGASRIADCVQTATNHGSTEELACLRLPEHSQEDVQIDCSLVSTAHQTDEEECTNQACRLSERADRQDSRSTIEMR</sequence>
<dbReference type="AlphaFoldDB" id="A0A448X3Z7"/>
<keyword evidence="3" id="KW-1185">Reference proteome</keyword>
<feature type="non-terminal residue" evidence="2">
    <location>
        <position position="1"/>
    </location>
</feature>
<feature type="compositionally biased region" description="Basic and acidic residues" evidence="1">
    <location>
        <begin position="1"/>
        <end position="10"/>
    </location>
</feature>
<comment type="caution">
    <text evidence="2">The sequence shown here is derived from an EMBL/GenBank/DDBJ whole genome shotgun (WGS) entry which is preliminary data.</text>
</comment>
<evidence type="ECO:0000313" key="2">
    <source>
        <dbReference type="EMBL" id="VEL27523.1"/>
    </source>
</evidence>
<feature type="region of interest" description="Disordered" evidence="1">
    <location>
        <begin position="1"/>
        <end position="27"/>
    </location>
</feature>
<dbReference type="Proteomes" id="UP000784294">
    <property type="component" value="Unassembled WGS sequence"/>
</dbReference>
<dbReference type="EMBL" id="CAAALY010087805">
    <property type="protein sequence ID" value="VEL27523.1"/>
    <property type="molecule type" value="Genomic_DNA"/>
</dbReference>